<evidence type="ECO:0000256" key="1">
    <source>
        <dbReference type="SAM" id="MobiDB-lite"/>
    </source>
</evidence>
<dbReference type="EMBL" id="DF973182">
    <property type="protein sequence ID" value="GAU18380.1"/>
    <property type="molecule type" value="Genomic_DNA"/>
</dbReference>
<feature type="region of interest" description="Disordered" evidence="1">
    <location>
        <begin position="1"/>
        <end position="29"/>
    </location>
</feature>
<dbReference type="PANTHER" id="PTHR34682:SF11">
    <property type="entry name" value="AT HOOK MOTIF PROTEIN"/>
    <property type="match status" value="1"/>
</dbReference>
<accession>A0A2Z6M0E5</accession>
<protein>
    <submittedName>
        <fullName evidence="2">Uncharacterized protein</fullName>
    </submittedName>
</protein>
<dbReference type="Proteomes" id="UP000242715">
    <property type="component" value="Unassembled WGS sequence"/>
</dbReference>
<dbReference type="PANTHER" id="PTHR34682">
    <property type="entry name" value="AT HOOK MOTIF-CONTAINING PROTEIN"/>
    <property type="match status" value="1"/>
</dbReference>
<sequence length="409" mass="44120">MNQQNQGSGGVPSNSPMKRKRGRPRKEENNVLVHGVHKPENVLNFNQPVSTATNSGSGMLGKTVTGVIEAAFNDGFLVNVKAPDSDSFLRGVVFLPGQVNPVTAETDVAPHVQMINRKEFPIPMPMPSPQTSEVHSSLPSLQTMEPIPVPFSGEHVLPTEVHTASMSVPPGISEAEHVNQSSCLNSDMNCDKIVDQSDKLHELDASTQVQESSADARPASETMNLLPTIENTDKDLTNEQHIFSSENQLNELVHNEPNSSNVELNLASVSAEPESMPSEHTIIKSVENFVEKQTLPETDAQEDAKTKLVSIDTLSKVDDTSSSNGKPSTDIANILEVVPSHAVETNQPEQIGQSDPADFKLSSEGCEFIEKSDPQKCSSLGDINKVDFNCPTESLVDAVPSEKQIGGDT</sequence>
<proteinExistence type="predicted"/>
<keyword evidence="3" id="KW-1185">Reference proteome</keyword>
<evidence type="ECO:0000313" key="3">
    <source>
        <dbReference type="Proteomes" id="UP000242715"/>
    </source>
</evidence>
<gene>
    <name evidence="2" type="ORF">TSUD_202690</name>
</gene>
<dbReference type="AlphaFoldDB" id="A0A2Z6M0E5"/>
<dbReference type="OrthoDB" id="1919336at2759"/>
<feature type="compositionally biased region" description="Polar residues" evidence="1">
    <location>
        <begin position="1"/>
        <end position="16"/>
    </location>
</feature>
<organism evidence="2 3">
    <name type="scientific">Trifolium subterraneum</name>
    <name type="common">Subterranean clover</name>
    <dbReference type="NCBI Taxonomy" id="3900"/>
    <lineage>
        <taxon>Eukaryota</taxon>
        <taxon>Viridiplantae</taxon>
        <taxon>Streptophyta</taxon>
        <taxon>Embryophyta</taxon>
        <taxon>Tracheophyta</taxon>
        <taxon>Spermatophyta</taxon>
        <taxon>Magnoliopsida</taxon>
        <taxon>eudicotyledons</taxon>
        <taxon>Gunneridae</taxon>
        <taxon>Pentapetalae</taxon>
        <taxon>rosids</taxon>
        <taxon>fabids</taxon>
        <taxon>Fabales</taxon>
        <taxon>Fabaceae</taxon>
        <taxon>Papilionoideae</taxon>
        <taxon>50 kb inversion clade</taxon>
        <taxon>NPAAA clade</taxon>
        <taxon>Hologalegina</taxon>
        <taxon>IRL clade</taxon>
        <taxon>Trifolieae</taxon>
        <taxon>Trifolium</taxon>
    </lineage>
</organism>
<name>A0A2Z6M0E5_TRISU</name>
<evidence type="ECO:0000313" key="2">
    <source>
        <dbReference type="EMBL" id="GAU18380.1"/>
    </source>
</evidence>
<dbReference type="InterPro" id="IPR045881">
    <property type="entry name" value="MNM1-like"/>
</dbReference>
<reference evidence="3" key="1">
    <citation type="journal article" date="2017" name="Front. Plant Sci.">
        <title>Climate Clever Clovers: New Paradigm to Reduce the Environmental Footprint of Ruminants by Breeding Low Methanogenic Forages Utilizing Haplotype Variation.</title>
        <authorList>
            <person name="Kaur P."/>
            <person name="Appels R."/>
            <person name="Bayer P.E."/>
            <person name="Keeble-Gagnere G."/>
            <person name="Wang J."/>
            <person name="Hirakawa H."/>
            <person name="Shirasawa K."/>
            <person name="Vercoe P."/>
            <person name="Stefanova K."/>
            <person name="Durmic Z."/>
            <person name="Nichols P."/>
            <person name="Revell C."/>
            <person name="Isobe S.N."/>
            <person name="Edwards D."/>
            <person name="Erskine W."/>
        </authorList>
    </citation>
    <scope>NUCLEOTIDE SEQUENCE [LARGE SCALE GENOMIC DNA]</scope>
    <source>
        <strain evidence="3">cv. Daliak</strain>
    </source>
</reference>